<evidence type="ECO:0000256" key="6">
    <source>
        <dbReference type="ARBA" id="ARBA00022967"/>
    </source>
</evidence>
<evidence type="ECO:0000256" key="1">
    <source>
        <dbReference type="ARBA" id="ARBA00022448"/>
    </source>
</evidence>
<keyword evidence="5" id="KW-0918">Phosphonate transport</keyword>
<dbReference type="SUPFAM" id="SSF52540">
    <property type="entry name" value="P-loop containing nucleoside triphosphate hydrolases"/>
    <property type="match status" value="1"/>
</dbReference>
<dbReference type="Proteomes" id="UP000247389">
    <property type="component" value="Unassembled WGS sequence"/>
</dbReference>
<feature type="domain" description="ABC transporter" evidence="8">
    <location>
        <begin position="2"/>
        <end position="239"/>
    </location>
</feature>
<name>A0A1G6TIQ6_9FIRM</name>
<protein>
    <submittedName>
        <fullName evidence="10">Phosphonate transport system ATP-binding protein</fullName>
    </submittedName>
</protein>
<evidence type="ECO:0000313" key="12">
    <source>
        <dbReference type="Proteomes" id="UP000324896"/>
    </source>
</evidence>
<dbReference type="GO" id="GO:0016020">
    <property type="term" value="C:membrane"/>
    <property type="evidence" value="ECO:0007669"/>
    <property type="project" value="InterPro"/>
</dbReference>
<keyword evidence="4 10" id="KW-0067">ATP-binding</keyword>
<evidence type="ECO:0000313" key="11">
    <source>
        <dbReference type="Proteomes" id="UP000247389"/>
    </source>
</evidence>
<keyword evidence="3" id="KW-0547">Nucleotide-binding</keyword>
<dbReference type="RefSeq" id="WP_181413365.1">
    <property type="nucleotide sequence ID" value="NZ_FMYT01000045.1"/>
</dbReference>
<keyword evidence="6" id="KW-1278">Translocase</keyword>
<keyword evidence="7" id="KW-0472">Membrane</keyword>
<dbReference type="EMBL" id="QICM01000062">
    <property type="protein sequence ID" value="PXV60065.1"/>
    <property type="molecule type" value="Genomic_DNA"/>
</dbReference>
<accession>A0A1G6TIQ6</accession>
<evidence type="ECO:0000256" key="4">
    <source>
        <dbReference type="ARBA" id="ARBA00022840"/>
    </source>
</evidence>
<dbReference type="InterPro" id="IPR017871">
    <property type="entry name" value="ABC_transporter-like_CS"/>
</dbReference>
<dbReference type="PANTHER" id="PTHR43166">
    <property type="entry name" value="AMINO ACID IMPORT ATP-BINDING PROTEIN"/>
    <property type="match status" value="1"/>
</dbReference>
<dbReference type="InterPro" id="IPR027417">
    <property type="entry name" value="P-loop_NTPase"/>
</dbReference>
<organism evidence="10 12">
    <name type="scientific">Halanaerobium congolense</name>
    <dbReference type="NCBI Taxonomy" id="54121"/>
    <lineage>
        <taxon>Bacteria</taxon>
        <taxon>Bacillati</taxon>
        <taxon>Bacillota</taxon>
        <taxon>Clostridia</taxon>
        <taxon>Halanaerobiales</taxon>
        <taxon>Halanaerobiaceae</taxon>
        <taxon>Halanaerobium</taxon>
    </lineage>
</organism>
<dbReference type="CDD" id="cd03256">
    <property type="entry name" value="ABC_PhnC_transporter"/>
    <property type="match status" value="1"/>
</dbReference>
<dbReference type="GO" id="GO:0016887">
    <property type="term" value="F:ATP hydrolysis activity"/>
    <property type="evidence" value="ECO:0007669"/>
    <property type="project" value="InterPro"/>
</dbReference>
<evidence type="ECO:0000313" key="9">
    <source>
        <dbReference type="EMBL" id="PXV60065.1"/>
    </source>
</evidence>
<dbReference type="InterPro" id="IPR003439">
    <property type="entry name" value="ABC_transporter-like_ATP-bd"/>
</dbReference>
<reference evidence="10 12" key="1">
    <citation type="submission" date="2016-10" db="EMBL/GenBank/DDBJ databases">
        <authorList>
            <person name="Varghese N."/>
            <person name="Submissions S."/>
        </authorList>
    </citation>
    <scope>NUCLEOTIDE SEQUENCE [LARGE SCALE GENOMIC DNA]</scope>
    <source>
        <strain evidence="10 12">WG10</strain>
    </source>
</reference>
<dbReference type="NCBIfam" id="TIGR02315">
    <property type="entry name" value="ABC_phnC"/>
    <property type="match status" value="1"/>
</dbReference>
<evidence type="ECO:0000256" key="3">
    <source>
        <dbReference type="ARBA" id="ARBA00022741"/>
    </source>
</evidence>
<keyword evidence="1" id="KW-0813">Transport</keyword>
<sequence length="262" mass="29277">MIVVEKIRKEFGKNQVLKGISFNLKKGEFAVVLGSSGAGKSTLLRCLNGLCQPTSGKIVINDVEMNQKNLNKIRKRVGFIFQNINVVGNLTVMQNVLTGSLAGKSPWNIFFDREEKKKAIQAIEMVGLADKVNTRVDKLSGGQKQRVGIARVLVHNPEIILADEPVSSLDPVTGQGIMELLEHINQDLGTTVLCNLHQIEYAKQFAKRIFGIENGYIQFDKQVSEISDVDLKSIYGHSFNKQDRPKEIDDRNDSYSLQYDVI</sequence>
<dbReference type="Pfam" id="PF00005">
    <property type="entry name" value="ABC_tran"/>
    <property type="match status" value="1"/>
</dbReference>
<gene>
    <name evidence="9" type="ORF">C8C78_1625</name>
    <name evidence="10" type="ORF">SAMN04488597_1455</name>
</gene>
<proteinExistence type="predicted"/>
<keyword evidence="2" id="KW-1003">Cell membrane</keyword>
<dbReference type="Gene3D" id="3.40.50.300">
    <property type="entry name" value="P-loop containing nucleotide triphosphate hydrolases"/>
    <property type="match status" value="1"/>
</dbReference>
<dbReference type="PANTHER" id="PTHR43166:SF6">
    <property type="entry name" value="PHOSPHONATES IMPORT ATP-BINDING PROTEIN PHNC"/>
    <property type="match status" value="1"/>
</dbReference>
<evidence type="ECO:0000256" key="2">
    <source>
        <dbReference type="ARBA" id="ARBA00022475"/>
    </source>
</evidence>
<evidence type="ECO:0000256" key="5">
    <source>
        <dbReference type="ARBA" id="ARBA00022885"/>
    </source>
</evidence>
<dbReference type="InterPro" id="IPR012693">
    <property type="entry name" value="ABC_transpr_PhnC"/>
</dbReference>
<dbReference type="GO" id="GO:0015416">
    <property type="term" value="F:ABC-type phosphonate transporter activity"/>
    <property type="evidence" value="ECO:0007669"/>
    <property type="project" value="InterPro"/>
</dbReference>
<dbReference type="PROSITE" id="PS00211">
    <property type="entry name" value="ABC_TRANSPORTER_1"/>
    <property type="match status" value="1"/>
</dbReference>
<dbReference type="SMART" id="SM00382">
    <property type="entry name" value="AAA"/>
    <property type="match status" value="1"/>
</dbReference>
<evidence type="ECO:0000256" key="7">
    <source>
        <dbReference type="ARBA" id="ARBA00023136"/>
    </source>
</evidence>
<reference evidence="9 11" key="2">
    <citation type="submission" date="2018-04" db="EMBL/GenBank/DDBJ databases">
        <title>Subsurface microbial communities from deep shales in Ohio and West Virginia, USA.</title>
        <authorList>
            <person name="Wrighton K."/>
        </authorList>
    </citation>
    <scope>NUCLEOTIDE SEQUENCE [LARGE SCALE GENOMIC DNA]</scope>
    <source>
        <strain evidence="9 11">MSL28</strain>
    </source>
</reference>
<dbReference type="GO" id="GO:0005524">
    <property type="term" value="F:ATP binding"/>
    <property type="evidence" value="ECO:0007669"/>
    <property type="project" value="UniProtKB-KW"/>
</dbReference>
<dbReference type="Proteomes" id="UP000324896">
    <property type="component" value="Unassembled WGS sequence"/>
</dbReference>
<dbReference type="AlphaFoldDB" id="A0A1G6TIQ6"/>
<evidence type="ECO:0000259" key="8">
    <source>
        <dbReference type="PROSITE" id="PS50893"/>
    </source>
</evidence>
<dbReference type="EMBL" id="FMYT01000045">
    <property type="protein sequence ID" value="SDD28940.1"/>
    <property type="molecule type" value="Genomic_DNA"/>
</dbReference>
<dbReference type="InterPro" id="IPR003593">
    <property type="entry name" value="AAA+_ATPase"/>
</dbReference>
<evidence type="ECO:0000313" key="10">
    <source>
        <dbReference type="EMBL" id="SDD28940.1"/>
    </source>
</evidence>
<dbReference type="PROSITE" id="PS50893">
    <property type="entry name" value="ABC_TRANSPORTER_2"/>
    <property type="match status" value="1"/>
</dbReference>
<dbReference type="InterPro" id="IPR050086">
    <property type="entry name" value="MetN_ABC_transporter-like"/>
</dbReference>